<sequence length="294" mass="32765">MSRKMRESLQAYMLLSPILTGLLIFSYYPPIRGLAQAFFEWIPATDQWTFVGLNNFSKLAQDDVLIASVPNMLILLFGGILIGVTVPLVVAELIFFVKNEKLKYSYRVMLLVPLVVPGIVGLLVWNFIYDPNIGLINSLLDFVGLDSWKHGWLSDSETVLYAMLFLGFPWAAGIAPLIYLSGLMNIPTEVLDSARLEGATGWKRVLHIDIPLVTGQIKFFIVTGMIGGLQDFGRQLVLTDGGPGYSSMVPGYHMYKQAFTYNNFGYASAIGLVLFVFAFLFTVISMKYIQSDRG</sequence>
<dbReference type="InterPro" id="IPR035906">
    <property type="entry name" value="MetI-like_sf"/>
</dbReference>
<feature type="transmembrane region" description="Helical" evidence="7">
    <location>
        <begin position="108"/>
        <end position="128"/>
    </location>
</feature>
<dbReference type="InterPro" id="IPR000515">
    <property type="entry name" value="MetI-like"/>
</dbReference>
<evidence type="ECO:0000256" key="5">
    <source>
        <dbReference type="ARBA" id="ARBA00022989"/>
    </source>
</evidence>
<dbReference type="SUPFAM" id="SSF161098">
    <property type="entry name" value="MetI-like"/>
    <property type="match status" value="1"/>
</dbReference>
<dbReference type="Gene3D" id="1.10.3720.10">
    <property type="entry name" value="MetI-like"/>
    <property type="match status" value="1"/>
</dbReference>
<reference evidence="9" key="2">
    <citation type="submission" date="2020-09" db="EMBL/GenBank/DDBJ databases">
        <authorList>
            <person name="Sun Q."/>
            <person name="Zhou Y."/>
        </authorList>
    </citation>
    <scope>NUCLEOTIDE SEQUENCE</scope>
    <source>
        <strain evidence="9">CGMCC 1.15178</strain>
    </source>
</reference>
<dbReference type="PANTHER" id="PTHR30193">
    <property type="entry name" value="ABC TRANSPORTER PERMEASE PROTEIN"/>
    <property type="match status" value="1"/>
</dbReference>
<gene>
    <name evidence="9" type="ORF">GCM10010911_32470</name>
</gene>
<evidence type="ECO:0000259" key="8">
    <source>
        <dbReference type="PROSITE" id="PS50928"/>
    </source>
</evidence>
<accession>A0A916Z1W4</accession>
<feature type="domain" description="ABC transmembrane type-1" evidence="8">
    <location>
        <begin position="65"/>
        <end position="285"/>
    </location>
</feature>
<evidence type="ECO:0000256" key="1">
    <source>
        <dbReference type="ARBA" id="ARBA00004651"/>
    </source>
</evidence>
<evidence type="ECO:0000256" key="3">
    <source>
        <dbReference type="ARBA" id="ARBA00022475"/>
    </source>
</evidence>
<evidence type="ECO:0000256" key="2">
    <source>
        <dbReference type="ARBA" id="ARBA00022448"/>
    </source>
</evidence>
<evidence type="ECO:0000313" key="10">
    <source>
        <dbReference type="Proteomes" id="UP000612456"/>
    </source>
</evidence>
<dbReference type="GO" id="GO:0055085">
    <property type="term" value="P:transmembrane transport"/>
    <property type="evidence" value="ECO:0007669"/>
    <property type="project" value="InterPro"/>
</dbReference>
<dbReference type="GO" id="GO:0005886">
    <property type="term" value="C:plasma membrane"/>
    <property type="evidence" value="ECO:0007669"/>
    <property type="project" value="UniProtKB-SubCell"/>
</dbReference>
<keyword evidence="5 7" id="KW-1133">Transmembrane helix</keyword>
<proteinExistence type="inferred from homology"/>
<dbReference type="PANTHER" id="PTHR30193:SF37">
    <property type="entry name" value="INNER MEMBRANE ABC TRANSPORTER PERMEASE PROTEIN YCJO"/>
    <property type="match status" value="1"/>
</dbReference>
<evidence type="ECO:0000256" key="4">
    <source>
        <dbReference type="ARBA" id="ARBA00022692"/>
    </source>
</evidence>
<dbReference type="EMBL" id="BMHP01000002">
    <property type="protein sequence ID" value="GGD72059.1"/>
    <property type="molecule type" value="Genomic_DNA"/>
</dbReference>
<keyword evidence="3" id="KW-1003">Cell membrane</keyword>
<dbReference type="PROSITE" id="PS50928">
    <property type="entry name" value="ABC_TM1"/>
    <property type="match status" value="1"/>
</dbReference>
<keyword evidence="4 7" id="KW-0812">Transmembrane</keyword>
<dbReference type="AlphaFoldDB" id="A0A916Z1W4"/>
<feature type="transmembrane region" description="Helical" evidence="7">
    <location>
        <begin position="159"/>
        <end position="180"/>
    </location>
</feature>
<organism evidence="9 10">
    <name type="scientific">Paenibacillus nasutitermitis</name>
    <dbReference type="NCBI Taxonomy" id="1652958"/>
    <lineage>
        <taxon>Bacteria</taxon>
        <taxon>Bacillati</taxon>
        <taxon>Bacillota</taxon>
        <taxon>Bacilli</taxon>
        <taxon>Bacillales</taxon>
        <taxon>Paenibacillaceae</taxon>
        <taxon>Paenibacillus</taxon>
    </lineage>
</organism>
<keyword evidence="2 7" id="KW-0813">Transport</keyword>
<protein>
    <submittedName>
        <fullName evidence="9">Glycerol-3-phosphate ABC transporter permease</fullName>
    </submittedName>
</protein>
<comment type="caution">
    <text evidence="9">The sequence shown here is derived from an EMBL/GenBank/DDBJ whole genome shotgun (WGS) entry which is preliminary data.</text>
</comment>
<feature type="transmembrane region" description="Helical" evidence="7">
    <location>
        <begin position="72"/>
        <end position="96"/>
    </location>
</feature>
<comment type="subcellular location">
    <subcellularLocation>
        <location evidence="1 7">Cell membrane</location>
        <topology evidence="1 7">Multi-pass membrane protein</topology>
    </subcellularLocation>
</comment>
<keyword evidence="10" id="KW-1185">Reference proteome</keyword>
<dbReference type="Pfam" id="PF00528">
    <property type="entry name" value="BPD_transp_1"/>
    <property type="match status" value="1"/>
</dbReference>
<feature type="transmembrane region" description="Helical" evidence="7">
    <location>
        <begin position="12"/>
        <end position="31"/>
    </location>
</feature>
<feature type="transmembrane region" description="Helical" evidence="7">
    <location>
        <begin position="264"/>
        <end position="289"/>
    </location>
</feature>
<keyword evidence="6 7" id="KW-0472">Membrane</keyword>
<dbReference type="InterPro" id="IPR051393">
    <property type="entry name" value="ABC_transporter_permease"/>
</dbReference>
<evidence type="ECO:0000313" key="9">
    <source>
        <dbReference type="EMBL" id="GGD72059.1"/>
    </source>
</evidence>
<dbReference type="RefSeq" id="WP_188992964.1">
    <property type="nucleotide sequence ID" value="NZ_BMHP01000002.1"/>
</dbReference>
<comment type="similarity">
    <text evidence="7">Belongs to the binding-protein-dependent transport system permease family.</text>
</comment>
<reference evidence="9" key="1">
    <citation type="journal article" date="2014" name="Int. J. Syst. Evol. Microbiol.">
        <title>Complete genome sequence of Corynebacterium casei LMG S-19264T (=DSM 44701T), isolated from a smear-ripened cheese.</title>
        <authorList>
            <consortium name="US DOE Joint Genome Institute (JGI-PGF)"/>
            <person name="Walter F."/>
            <person name="Albersmeier A."/>
            <person name="Kalinowski J."/>
            <person name="Ruckert C."/>
        </authorList>
    </citation>
    <scope>NUCLEOTIDE SEQUENCE</scope>
    <source>
        <strain evidence="9">CGMCC 1.15178</strain>
    </source>
</reference>
<name>A0A916Z1W4_9BACL</name>
<dbReference type="CDD" id="cd06261">
    <property type="entry name" value="TM_PBP2"/>
    <property type="match status" value="1"/>
</dbReference>
<evidence type="ECO:0000256" key="7">
    <source>
        <dbReference type="RuleBase" id="RU363032"/>
    </source>
</evidence>
<evidence type="ECO:0000256" key="6">
    <source>
        <dbReference type="ARBA" id="ARBA00023136"/>
    </source>
</evidence>
<dbReference type="Proteomes" id="UP000612456">
    <property type="component" value="Unassembled WGS sequence"/>
</dbReference>